<name>A0A7X9HSJ1_UNCKA</name>
<evidence type="ECO:0000313" key="2">
    <source>
        <dbReference type="Proteomes" id="UP000590542"/>
    </source>
</evidence>
<reference evidence="1 2" key="1">
    <citation type="journal article" date="2020" name="Biotechnol. Biofuels">
        <title>New insights from the biogas microbiome by comprehensive genome-resolved metagenomics of nearly 1600 species originating from multiple anaerobic digesters.</title>
        <authorList>
            <person name="Campanaro S."/>
            <person name="Treu L."/>
            <person name="Rodriguez-R L.M."/>
            <person name="Kovalovszki A."/>
            <person name="Ziels R.M."/>
            <person name="Maus I."/>
            <person name="Zhu X."/>
            <person name="Kougias P.G."/>
            <person name="Basile A."/>
            <person name="Luo G."/>
            <person name="Schluter A."/>
            <person name="Konstantinidis K.T."/>
            <person name="Angelidaki I."/>
        </authorList>
    </citation>
    <scope>NUCLEOTIDE SEQUENCE [LARGE SCALE GENOMIC DNA]</scope>
    <source>
        <strain evidence="1">AS27yjCOA_202</strain>
    </source>
</reference>
<gene>
    <name evidence="1" type="ORF">GYA37_00255</name>
</gene>
<organism evidence="1 2">
    <name type="scientific">candidate division WWE3 bacterium</name>
    <dbReference type="NCBI Taxonomy" id="2053526"/>
    <lineage>
        <taxon>Bacteria</taxon>
        <taxon>Katanobacteria</taxon>
    </lineage>
</organism>
<proteinExistence type="predicted"/>
<dbReference type="EMBL" id="JAAZNV010000005">
    <property type="protein sequence ID" value="NMB91265.1"/>
    <property type="molecule type" value="Genomic_DNA"/>
</dbReference>
<protein>
    <submittedName>
        <fullName evidence="1">Uncharacterized protein</fullName>
    </submittedName>
</protein>
<dbReference type="Proteomes" id="UP000590542">
    <property type="component" value="Unassembled WGS sequence"/>
</dbReference>
<dbReference type="AlphaFoldDB" id="A0A7X9HSJ1"/>
<accession>A0A7X9HSJ1</accession>
<comment type="caution">
    <text evidence="1">The sequence shown here is derived from an EMBL/GenBank/DDBJ whole genome shotgun (WGS) entry which is preliminary data.</text>
</comment>
<sequence length="88" mass="10305">MCRKTIKNSFKEIKRNFRVKNLKTELAKTIRYGQALLTTSTITDVDTRENLLRENARRTLRLLELLKELGEDANFAVKEATDTDKLYK</sequence>
<evidence type="ECO:0000313" key="1">
    <source>
        <dbReference type="EMBL" id="NMB91265.1"/>
    </source>
</evidence>